<feature type="binding site" description="axial binding residue" evidence="11">
    <location>
        <position position="238"/>
    </location>
    <ligand>
        <name>heme</name>
        <dbReference type="ChEBI" id="CHEBI:30413"/>
        <label>3</label>
    </ligand>
    <ligandPart>
        <name>Fe</name>
        <dbReference type="ChEBI" id="CHEBI:18248"/>
    </ligandPart>
</feature>
<evidence type="ECO:0000256" key="11">
    <source>
        <dbReference type="PIRSR" id="PIRSR000017-2"/>
    </source>
</evidence>
<accession>A0ABF7SXE8</accession>
<proteinExistence type="predicted"/>
<feature type="binding site" description="axial binding residue" evidence="11">
    <location>
        <position position="313"/>
    </location>
    <ligand>
        <name>heme</name>
        <dbReference type="ChEBI" id="CHEBI:30413"/>
        <label>4</label>
    </ligand>
    <ligandPart>
        <name>Fe</name>
        <dbReference type="ChEBI" id="CHEBI:18248"/>
    </ligandPart>
</feature>
<evidence type="ECO:0000256" key="10">
    <source>
        <dbReference type="PIRSR" id="PIRSR000017-1"/>
    </source>
</evidence>
<keyword evidence="6 9" id="KW-0479">Metal-binding</keyword>
<evidence type="ECO:0000256" key="4">
    <source>
        <dbReference type="ARBA" id="ARBA00022531"/>
    </source>
</evidence>
<comment type="PTM">
    <text evidence="9 10">Binds 4 heme groups per subunit.</text>
</comment>
<feature type="binding site" description="axial binding residue" evidence="11">
    <location>
        <position position="158"/>
    </location>
    <ligand>
        <name>heme</name>
        <dbReference type="ChEBI" id="CHEBI:30413"/>
        <label>2</label>
    </ligand>
    <ligandPart>
        <name>Fe</name>
        <dbReference type="ChEBI" id="CHEBI:18248"/>
    </ligandPart>
</feature>
<keyword evidence="5 9" id="KW-0349">Heme</keyword>
<dbReference type="InterPro" id="IPR023119">
    <property type="entry name" value="Multihaem_cyt_PRC_cyt_su-like"/>
</dbReference>
<dbReference type="Gene3D" id="1.10.468.10">
    <property type="entry name" value="Photosynthetic Reaction Center, subunit C, domain 2"/>
    <property type="match status" value="2"/>
</dbReference>
<dbReference type="GO" id="GO:0046872">
    <property type="term" value="F:metal ion binding"/>
    <property type="evidence" value="ECO:0007669"/>
    <property type="project" value="UniProtKB-KW"/>
</dbReference>
<feature type="binding site" description="covalent" evidence="10">
    <location>
        <position position="107"/>
    </location>
    <ligand>
        <name>heme</name>
        <dbReference type="ChEBI" id="CHEBI:30413"/>
        <label>1</label>
    </ligand>
</feature>
<sequence>MNLGKQLTLPAVAVVASVVLLGCERPPPEVVQKGYRGVAMEQNYNPRLLEASLKQNLPVESLPAAAPGGPKVSDVYQNVQVLKDLSVAEFTRTMVAVTTWVSPKEGCNYCHVPGNWASDDIYTKVVSRRMFEMVRAANSDWKQHVAVNGTGVTCYTCHRGNPVPKYVWVTDPGPNQPSGVKPTGQNYASSTVAYAALPFDPYTPFLDQTNEIRVIGQTALPAGNTTSLKQAEWTYGLMMQISDSLGVNCTFCHNSRAFYDWKQSTPQRTTAWYAIRHVRDINQNYIWPLNDVLPASRKGPYGDPFKVGCMTCHQGAYRPLYGAQMAKDYPALYASAPAEAEVAAPAEAAPVEDVAAAPVEEAAPAEAASAEEAPAAEEVAPAPVEEAPAAEAAPVEDAAPAPQQL</sequence>
<feature type="binding site" description="axial binding residue" evidence="11">
    <location>
        <position position="130"/>
    </location>
    <ligand>
        <name>heme</name>
        <dbReference type="ChEBI" id="CHEBI:30413"/>
        <label>2</label>
    </ligand>
    <ligandPart>
        <name>Fe</name>
        <dbReference type="ChEBI" id="CHEBI:18248"/>
    </ligandPart>
</feature>
<evidence type="ECO:0000256" key="7">
    <source>
        <dbReference type="ARBA" id="ARBA00022982"/>
    </source>
</evidence>
<feature type="binding site" description="covalent" evidence="10">
    <location>
        <position position="110"/>
    </location>
    <ligand>
        <name>heme</name>
        <dbReference type="ChEBI" id="CHEBI:30413"/>
        <label>1</label>
    </ligand>
</feature>
<dbReference type="GO" id="GO:0015979">
    <property type="term" value="P:photosynthesis"/>
    <property type="evidence" value="ECO:0007669"/>
    <property type="project" value="UniProtKB-KW"/>
</dbReference>
<dbReference type="EMBL" id="AP024563">
    <property type="protein sequence ID" value="BCU07827.1"/>
    <property type="molecule type" value="Genomic_DNA"/>
</dbReference>
<evidence type="ECO:0000256" key="9">
    <source>
        <dbReference type="PIRNR" id="PIRNR000017"/>
    </source>
</evidence>
<dbReference type="InterPro" id="IPR036280">
    <property type="entry name" value="Multihaem_cyt_sf"/>
</dbReference>
<keyword evidence="8 9" id="KW-0408">Iron</keyword>
<feature type="binding site" description="axial binding residue" evidence="11">
    <location>
        <position position="144"/>
    </location>
    <ligand>
        <name>heme</name>
        <dbReference type="ChEBI" id="CHEBI:30413"/>
        <label>4</label>
    </ligand>
    <ligandPart>
        <name>Fe</name>
        <dbReference type="ChEBI" id="CHEBI:18248"/>
    </ligandPart>
</feature>
<dbReference type="AlphaFoldDB" id="A0ABF7SXE8"/>
<dbReference type="SUPFAM" id="SSF48695">
    <property type="entry name" value="Multiheme cytochromes"/>
    <property type="match status" value="1"/>
</dbReference>
<name>A0ABF7SXE8_9GAMM</name>
<feature type="region of interest" description="Disordered" evidence="12">
    <location>
        <begin position="353"/>
        <end position="405"/>
    </location>
</feature>
<comment type="function">
    <text evidence="1 9">The reaction center of purple bacteria contains a tightly bound cytochrome molecule which re-reduces the photo oxidized primary electron donor.</text>
</comment>
<evidence type="ECO:0000256" key="6">
    <source>
        <dbReference type="ARBA" id="ARBA00022723"/>
    </source>
</evidence>
<keyword evidence="9" id="KW-0674">Reaction center</keyword>
<feature type="binding site" description="covalent" evidence="10">
    <location>
        <position position="252"/>
    </location>
    <ligand>
        <name>heme</name>
        <dbReference type="ChEBI" id="CHEBI:30413"/>
        <label>3</label>
    </ligand>
</feature>
<dbReference type="NCBIfam" id="NF040706">
    <property type="entry name" value="photo_cyt_PufC"/>
    <property type="match status" value="1"/>
</dbReference>
<dbReference type="KEGG" id="atep:Atep_25040"/>
<evidence type="ECO:0000256" key="3">
    <source>
        <dbReference type="ARBA" id="ARBA00022448"/>
    </source>
</evidence>
<feature type="binding site" description="covalent" evidence="10">
    <location>
        <position position="154"/>
    </location>
    <ligand>
        <name>heme</name>
        <dbReference type="ChEBI" id="CHEBI:30413"/>
        <label>2</label>
    </ligand>
</feature>
<dbReference type="CDD" id="cd09224">
    <property type="entry name" value="CytoC_RC"/>
    <property type="match status" value="1"/>
</dbReference>
<gene>
    <name evidence="13" type="ORF">Atep_25040</name>
</gene>
<feature type="binding site" description="covalent" evidence="10">
    <location>
        <position position="249"/>
    </location>
    <ligand>
        <name>heme</name>
        <dbReference type="ChEBI" id="CHEBI:30413"/>
        <label>3</label>
    </ligand>
</feature>
<evidence type="ECO:0000313" key="13">
    <source>
        <dbReference type="EMBL" id="BCU07827.1"/>
    </source>
</evidence>
<dbReference type="Pfam" id="PF02276">
    <property type="entry name" value="CytoC_RC"/>
    <property type="match status" value="1"/>
</dbReference>
<keyword evidence="14" id="KW-1185">Reference proteome</keyword>
<keyword evidence="4 9" id="KW-0602">Photosynthesis</keyword>
<evidence type="ECO:0000256" key="2">
    <source>
        <dbReference type="ARBA" id="ARBA00015978"/>
    </source>
</evidence>
<evidence type="ECO:0000256" key="1">
    <source>
        <dbReference type="ARBA" id="ARBA00003196"/>
    </source>
</evidence>
<evidence type="ECO:0000256" key="8">
    <source>
        <dbReference type="ARBA" id="ARBA00023004"/>
    </source>
</evidence>
<keyword evidence="3 9" id="KW-0813">Transport</keyword>
<protein>
    <recommendedName>
        <fullName evidence="2 9">Photosynthetic reaction center cytochrome c subunit</fullName>
    </recommendedName>
</protein>
<dbReference type="PIRSF" id="PIRSF000017">
    <property type="entry name" value="RC_cytochrome"/>
    <property type="match status" value="1"/>
</dbReference>
<organism evidence="13 14">
    <name type="scientific">Allochromatium tepidum</name>
    <dbReference type="NCBI Taxonomy" id="553982"/>
    <lineage>
        <taxon>Bacteria</taxon>
        <taxon>Pseudomonadati</taxon>
        <taxon>Pseudomonadota</taxon>
        <taxon>Gammaproteobacteria</taxon>
        <taxon>Chromatiales</taxon>
        <taxon>Chromatiaceae</taxon>
        <taxon>Allochromatium</taxon>
    </lineage>
</organism>
<dbReference type="InterPro" id="IPR003158">
    <property type="entry name" value="Photosyn_RC_cyt_c-su"/>
</dbReference>
<feature type="binding site" description="covalent" evidence="10">
    <location>
        <position position="312"/>
    </location>
    <ligand>
        <name>heme</name>
        <dbReference type="ChEBI" id="CHEBI:30413"/>
        <label>4</label>
    </ligand>
</feature>
<evidence type="ECO:0000256" key="5">
    <source>
        <dbReference type="ARBA" id="ARBA00022617"/>
    </source>
</evidence>
<dbReference type="RefSeq" id="WP_213378892.1">
    <property type="nucleotide sequence ID" value="NZ_AP024563.1"/>
</dbReference>
<feature type="binding site" description="axial binding residue" evidence="11">
    <location>
        <position position="94"/>
    </location>
    <ligand>
        <name>heme</name>
        <dbReference type="ChEBI" id="CHEBI:30413"/>
        <label>1</label>
    </ligand>
    <ligandPart>
        <name>Fe</name>
        <dbReference type="ChEBI" id="CHEBI:18248"/>
    </ligandPart>
</feature>
<feature type="binding site" description="covalent" evidence="10">
    <location>
        <position position="157"/>
    </location>
    <ligand>
        <name>heme</name>
        <dbReference type="ChEBI" id="CHEBI:30413"/>
        <label>2</label>
    </ligand>
</feature>
<dbReference type="Proteomes" id="UP000680679">
    <property type="component" value="Chromosome"/>
</dbReference>
<evidence type="ECO:0000256" key="12">
    <source>
        <dbReference type="SAM" id="MobiDB-lite"/>
    </source>
</evidence>
<feature type="binding site" description="covalent" evidence="10">
    <location>
        <position position="309"/>
    </location>
    <ligand>
        <name>heme</name>
        <dbReference type="ChEBI" id="CHEBI:30413"/>
        <label>4</label>
    </ligand>
</feature>
<feature type="binding site" description="axial binding residue" evidence="11">
    <location>
        <position position="111"/>
    </location>
    <ligand>
        <name>heme</name>
        <dbReference type="ChEBI" id="CHEBI:30413"/>
        <label>1</label>
    </ligand>
    <ligandPart>
        <name>Fe</name>
        <dbReference type="ChEBI" id="CHEBI:18248"/>
    </ligandPart>
</feature>
<keyword evidence="7 9" id="KW-0249">Electron transport</keyword>
<evidence type="ECO:0000313" key="14">
    <source>
        <dbReference type="Proteomes" id="UP000680679"/>
    </source>
</evidence>
<dbReference type="PROSITE" id="PS51257">
    <property type="entry name" value="PROKAR_LIPOPROTEIN"/>
    <property type="match status" value="1"/>
</dbReference>
<reference evidence="13 14" key="1">
    <citation type="submission" date="2021-04" db="EMBL/GenBank/DDBJ databases">
        <title>Complete genome sequencing of Allochromatium tepidum strain NZ.</title>
        <authorList>
            <person name="Tsukatani Y."/>
            <person name="Mori H."/>
        </authorList>
    </citation>
    <scope>NUCLEOTIDE SEQUENCE [LARGE SCALE GENOMIC DNA]</scope>
    <source>
        <strain evidence="13 14">NZ</strain>
    </source>
</reference>
<feature type="binding site" description="axial binding residue" evidence="11">
    <location>
        <position position="253"/>
    </location>
    <ligand>
        <name>heme</name>
        <dbReference type="ChEBI" id="CHEBI:30413"/>
        <label>3</label>
    </ligand>
    <ligandPart>
        <name>Fe</name>
        <dbReference type="ChEBI" id="CHEBI:18248"/>
    </ligandPart>
</feature>